<reference evidence="1 2" key="1">
    <citation type="submission" date="2018-11" db="EMBL/GenBank/DDBJ databases">
        <authorList>
            <person name="Wuyts S."/>
        </authorList>
    </citation>
    <scope>NUCLEOTIDE SEQUENCE [LARGE SCALE GENOMIC DNA]</scope>
    <source>
        <strain evidence="1">Lactobacillus mudanjiangensis AMBF249</strain>
    </source>
</reference>
<gene>
    <name evidence="1" type="ORF">MUDAN_MDHGFNIF_03560</name>
</gene>
<protein>
    <submittedName>
        <fullName evidence="1">Uncharacterized protein</fullName>
    </submittedName>
</protein>
<dbReference type="OrthoDB" id="2990316at2"/>
<sequence>MSNEKDYIKEIIKQFKIINSNKLNSEETINYFNGCVYALILNKTVFRRNDDLPSFVYGLFLKPFDTEQYKQYVYKSRTLLGARVCRHINDDLNYSQVVPLSKAVISYLEKTFSLEQKKEDTQRLNSIADELSGWLKQ</sequence>
<dbReference type="EMBL" id="UYIG01000156">
    <property type="protein sequence ID" value="VDG29836.1"/>
    <property type="molecule type" value="Genomic_DNA"/>
</dbReference>
<organism evidence="1 2">
    <name type="scientific">Lactiplantibacillus mudanjiangensis</name>
    <dbReference type="NCBI Taxonomy" id="1296538"/>
    <lineage>
        <taxon>Bacteria</taxon>
        <taxon>Bacillati</taxon>
        <taxon>Bacillota</taxon>
        <taxon>Bacilli</taxon>
        <taxon>Lactobacillales</taxon>
        <taxon>Lactobacillaceae</taxon>
        <taxon>Lactiplantibacillus</taxon>
    </lineage>
</organism>
<dbReference type="AlphaFoldDB" id="A0A660EBB9"/>
<name>A0A660EBB9_9LACO</name>
<keyword evidence="2" id="KW-1185">Reference proteome</keyword>
<dbReference type="RefSeq" id="WP_130852249.1">
    <property type="nucleotide sequence ID" value="NZ_UYIG01000156.1"/>
</dbReference>
<dbReference type="Proteomes" id="UP000289996">
    <property type="component" value="Unassembled WGS sequence"/>
</dbReference>
<accession>A0A660EBB9</accession>
<proteinExistence type="predicted"/>
<evidence type="ECO:0000313" key="2">
    <source>
        <dbReference type="Proteomes" id="UP000289996"/>
    </source>
</evidence>
<evidence type="ECO:0000313" key="1">
    <source>
        <dbReference type="EMBL" id="VDG29836.1"/>
    </source>
</evidence>